<dbReference type="InterPro" id="IPR017500">
    <property type="entry name" value="Phage_infect_YhgE_N"/>
</dbReference>
<proteinExistence type="predicted"/>
<dbReference type="RefSeq" id="WP_307148410.1">
    <property type="nucleotide sequence ID" value="NZ_JAUSTU010000001.1"/>
</dbReference>
<dbReference type="PANTHER" id="PTHR43077">
    <property type="entry name" value="TRANSPORT PERMEASE YVFS-RELATED"/>
    <property type="match status" value="1"/>
</dbReference>
<dbReference type="SUPFAM" id="SSF58104">
    <property type="entry name" value="Methyl-accepting chemotaxis protein (MCP) signaling domain"/>
    <property type="match status" value="1"/>
</dbReference>
<dbReference type="NCBIfam" id="TIGR03057">
    <property type="entry name" value="xxxLxxG_by_4"/>
    <property type="match status" value="5"/>
</dbReference>
<dbReference type="EMBL" id="JAUSTU010000001">
    <property type="protein sequence ID" value="MDQ0153780.1"/>
    <property type="molecule type" value="Genomic_DNA"/>
</dbReference>
<accession>A0ABT9UYR3</accession>
<gene>
    <name evidence="7" type="ORF">J2S07_000078</name>
</gene>
<keyword evidence="4 5" id="KW-0472">Membrane</keyword>
<dbReference type="InterPro" id="IPR013525">
    <property type="entry name" value="ABC2_TM"/>
</dbReference>
<evidence type="ECO:0000313" key="8">
    <source>
        <dbReference type="Proteomes" id="UP001231362"/>
    </source>
</evidence>
<dbReference type="PANTHER" id="PTHR43077:SF5">
    <property type="entry name" value="PHAGE INFECTION PROTEIN"/>
    <property type="match status" value="1"/>
</dbReference>
<evidence type="ECO:0000256" key="3">
    <source>
        <dbReference type="ARBA" id="ARBA00022989"/>
    </source>
</evidence>
<sequence>MHLLKEELRHIFTNRKIRVPIIALLFIPVLYSGMFLWAFWDPYAHMDDLPVVIVNEDKGASFEGEHLALGDELVDKLKDSDNFKFDFKSKKDAYKGLKNQDYYLLVEIPDNFSENATTLMDDEPKKLDLVYVPNESYNFLASQIGETAMEKIKASLSEKVTETYADTIFSKITDMADGIGQASDGAGKLSDGSNELKDGTATLHEKLAELASKSIEFKEGMYTANNGSKELASGLNTLNQGLAELGKGHSTLTSLTGDLAAGSQGLADGVSAAKAGIDQINGNMPALKNGAASVEAGAKSLSENLAQFQQGMQSVNAGMTQFKNSMNDVIAQMPPEKQKEVLTLFASLDQLSKSSVELSNGANKLHGGAEQLNKGQEQLAAGIGQLATRTPELEAGAGKLAKGVKDFQAGMKTYDQKFAEAQNGANKLVTGAGTLSGGLNQLADGTDKITSGAGQLEEGAKKIADGTKEVSDGSKELADKLSEGADEATSVHADDKTFNMMASPVKVKNEKINEVPNYGTGFAPYFISLGLFVGALLLSIVFPLKEPAAIPRNAWNWFTSKFTILSAIGIVQGLIAAAVLILGLGLEVKNIPLFLLFVIATSITFVALIQFFVTAFGDPGRFIAILILIFQLTTSAGTFPLEVIPGFLQHFNAFLPMTYTVQGFKAVISSGDYSVMWHNLFILIGFMAIFMIGSLGYFKLMHKRQFKTLVQD</sequence>
<organism evidence="7 8">
    <name type="scientific">Anoxybacillus andreesenii</name>
    <dbReference type="NCBI Taxonomy" id="1325932"/>
    <lineage>
        <taxon>Bacteria</taxon>
        <taxon>Bacillati</taxon>
        <taxon>Bacillota</taxon>
        <taxon>Bacilli</taxon>
        <taxon>Bacillales</taxon>
        <taxon>Anoxybacillaceae</taxon>
        <taxon>Anoxybacillus</taxon>
    </lineage>
</organism>
<dbReference type="Gene3D" id="1.10.287.950">
    <property type="entry name" value="Methyl-accepting chemotaxis protein"/>
    <property type="match status" value="2"/>
</dbReference>
<dbReference type="InterPro" id="IPR023908">
    <property type="entry name" value="xxxLxxG_rpt"/>
</dbReference>
<keyword evidence="3 5" id="KW-1133">Transmembrane helix</keyword>
<name>A0ABT9UYR3_9BACL</name>
<feature type="domain" description="ABC-2 type transporter transmembrane" evidence="6">
    <location>
        <begin position="22"/>
        <end position="155"/>
    </location>
</feature>
<evidence type="ECO:0000256" key="1">
    <source>
        <dbReference type="ARBA" id="ARBA00004141"/>
    </source>
</evidence>
<feature type="transmembrane region" description="Helical" evidence="5">
    <location>
        <begin position="21"/>
        <end position="40"/>
    </location>
</feature>
<evidence type="ECO:0000256" key="5">
    <source>
        <dbReference type="SAM" id="Phobius"/>
    </source>
</evidence>
<dbReference type="NCBIfam" id="TIGR03062">
    <property type="entry name" value="pip_yhgE_Cterm"/>
    <property type="match status" value="1"/>
</dbReference>
<evidence type="ECO:0000256" key="2">
    <source>
        <dbReference type="ARBA" id="ARBA00022692"/>
    </source>
</evidence>
<evidence type="ECO:0000256" key="4">
    <source>
        <dbReference type="ARBA" id="ARBA00023136"/>
    </source>
</evidence>
<comment type="subcellular location">
    <subcellularLocation>
        <location evidence="1">Membrane</location>
        <topology evidence="1">Multi-pass membrane protein</topology>
    </subcellularLocation>
</comment>
<dbReference type="Pfam" id="PF12698">
    <property type="entry name" value="ABC2_membrane_3"/>
    <property type="match status" value="2"/>
</dbReference>
<feature type="transmembrane region" description="Helical" evidence="5">
    <location>
        <begin position="622"/>
        <end position="641"/>
    </location>
</feature>
<feature type="domain" description="ABC-2 type transporter transmembrane" evidence="6">
    <location>
        <begin position="504"/>
        <end position="694"/>
    </location>
</feature>
<dbReference type="NCBIfam" id="TIGR03061">
    <property type="entry name" value="pip_yhgE_Nterm"/>
    <property type="match status" value="1"/>
</dbReference>
<keyword evidence="2 5" id="KW-0812">Transmembrane</keyword>
<reference evidence="7 8" key="1">
    <citation type="submission" date="2023-07" db="EMBL/GenBank/DDBJ databases">
        <title>Genomic Encyclopedia of Type Strains, Phase IV (KMG-IV): sequencing the most valuable type-strain genomes for metagenomic binning, comparative biology and taxonomic classification.</title>
        <authorList>
            <person name="Goeker M."/>
        </authorList>
    </citation>
    <scope>NUCLEOTIDE SEQUENCE [LARGE SCALE GENOMIC DNA]</scope>
    <source>
        <strain evidence="7 8">DSM 23948</strain>
    </source>
</reference>
<evidence type="ECO:0000259" key="6">
    <source>
        <dbReference type="Pfam" id="PF12698"/>
    </source>
</evidence>
<comment type="caution">
    <text evidence="7">The sequence shown here is derived from an EMBL/GenBank/DDBJ whole genome shotgun (WGS) entry which is preliminary data.</text>
</comment>
<protein>
    <submittedName>
        <fullName evidence="7">Membrane protein</fullName>
    </submittedName>
</protein>
<feature type="transmembrane region" description="Helical" evidence="5">
    <location>
        <begin position="591"/>
        <end position="615"/>
    </location>
</feature>
<dbReference type="InterPro" id="IPR017501">
    <property type="entry name" value="Phage_infect_YhgE_C"/>
</dbReference>
<dbReference type="InterPro" id="IPR051328">
    <property type="entry name" value="T7SS_ABC-Transporter"/>
</dbReference>
<feature type="transmembrane region" description="Helical" evidence="5">
    <location>
        <begin position="522"/>
        <end position="542"/>
    </location>
</feature>
<feature type="transmembrane region" description="Helical" evidence="5">
    <location>
        <begin position="680"/>
        <end position="698"/>
    </location>
</feature>
<dbReference type="Gene3D" id="3.40.1710.10">
    <property type="entry name" value="abc type-2 transporter like domain"/>
    <property type="match status" value="1"/>
</dbReference>
<keyword evidence="8" id="KW-1185">Reference proteome</keyword>
<feature type="transmembrane region" description="Helical" evidence="5">
    <location>
        <begin position="562"/>
        <end position="585"/>
    </location>
</feature>
<evidence type="ECO:0000313" key="7">
    <source>
        <dbReference type="EMBL" id="MDQ0153780.1"/>
    </source>
</evidence>
<dbReference type="Proteomes" id="UP001231362">
    <property type="component" value="Unassembled WGS sequence"/>
</dbReference>